<reference evidence="1" key="1">
    <citation type="submission" date="2018-02" db="EMBL/GenBank/DDBJ databases">
        <title>Rhizophora mucronata_Transcriptome.</title>
        <authorList>
            <person name="Meera S.P."/>
            <person name="Sreeshan A."/>
            <person name="Augustine A."/>
        </authorList>
    </citation>
    <scope>NUCLEOTIDE SEQUENCE</scope>
    <source>
        <tissue evidence="1">Leaf</tissue>
    </source>
</reference>
<accession>A0A2P2IJI4</accession>
<name>A0A2P2IJI4_RHIMU</name>
<evidence type="ECO:0000313" key="1">
    <source>
        <dbReference type="EMBL" id="MBW81378.1"/>
    </source>
</evidence>
<protein>
    <submittedName>
        <fullName evidence="1">Uncharacterized protein</fullName>
    </submittedName>
</protein>
<proteinExistence type="predicted"/>
<organism evidence="1">
    <name type="scientific">Rhizophora mucronata</name>
    <name type="common">Asiatic mangrove</name>
    <dbReference type="NCBI Taxonomy" id="61149"/>
    <lineage>
        <taxon>Eukaryota</taxon>
        <taxon>Viridiplantae</taxon>
        <taxon>Streptophyta</taxon>
        <taxon>Embryophyta</taxon>
        <taxon>Tracheophyta</taxon>
        <taxon>Spermatophyta</taxon>
        <taxon>Magnoliopsida</taxon>
        <taxon>eudicotyledons</taxon>
        <taxon>Gunneridae</taxon>
        <taxon>Pentapetalae</taxon>
        <taxon>rosids</taxon>
        <taxon>fabids</taxon>
        <taxon>Malpighiales</taxon>
        <taxon>Rhizophoraceae</taxon>
        <taxon>Rhizophora</taxon>
    </lineage>
</organism>
<dbReference type="EMBL" id="GGEC01000895">
    <property type="protein sequence ID" value="MBW81378.1"/>
    <property type="molecule type" value="Transcribed_RNA"/>
</dbReference>
<sequence length="14" mass="1612">MAFEQKFVLSIGQN</sequence>